<protein>
    <submittedName>
        <fullName evidence="1">Uncharacterized protein</fullName>
    </submittedName>
</protein>
<dbReference type="eggNOG" id="arCOG13005">
    <property type="taxonomic scope" value="Archaea"/>
</dbReference>
<proteinExistence type="predicted"/>
<name>U1NB59_9EURY</name>
<dbReference type="AlphaFoldDB" id="U1NB59"/>
<gene>
    <name evidence="1" type="ORF">J07HQW2_00282</name>
</gene>
<evidence type="ECO:0000313" key="1">
    <source>
        <dbReference type="EMBL" id="ERG93848.1"/>
    </source>
</evidence>
<dbReference type="HOGENOM" id="CLU_812831_0_0_2"/>
<evidence type="ECO:0000313" key="2">
    <source>
        <dbReference type="Proteomes" id="UP000030710"/>
    </source>
</evidence>
<dbReference type="Proteomes" id="UP000030710">
    <property type="component" value="Unassembled WGS sequence"/>
</dbReference>
<dbReference type="RefSeq" id="WP_021053342.1">
    <property type="nucleotide sequence ID" value="NZ_KE356561.1"/>
</dbReference>
<sequence>MPVVAFDRDESLVSVNDVESADGCHCPDCNEEFSYIRDAHDRAGSHVCAHFVHRSATGGSCGESHMHLKMKAVAAETAESKFPMANVEIERPIAGGEKEADICVTFPDVFYPFGGGICIECQYKNEQKDIPGTEDVYASQGYSTLWLREQQFDAYTVDLLGGELTKGWLKQIPDKSEWSGVTDRSDVWSSEFHDFHYADQDTAARVPFEWIKEELKQRYQRGLQIYRAKNQQSDGADHATVSYRDRRLRDTDHLSEEFHDAVQKLRKANERLPSHSEAKLSRVEHQVYDEATDLHCVGDSKQHLIDSGECYHCGIELWKLREHLQPHQVSRVREADLNLSY</sequence>
<reference evidence="1 2" key="1">
    <citation type="journal article" date="2013" name="PLoS ONE">
        <title>Assembly-driven community genomics of a hypersaline microbial ecosystem.</title>
        <authorList>
            <person name="Podell S."/>
            <person name="Ugalde J.A."/>
            <person name="Narasingarao P."/>
            <person name="Banfield J.F."/>
            <person name="Heidelberg K.B."/>
            <person name="Allen E.E."/>
        </authorList>
    </citation>
    <scope>NUCLEOTIDE SEQUENCE [LARGE SCALE GENOMIC DNA]</scope>
    <source>
        <strain evidence="2">J07HQW2</strain>
    </source>
</reference>
<organism evidence="1 2">
    <name type="scientific">Haloquadratum walsbyi J07HQW2</name>
    <dbReference type="NCBI Taxonomy" id="1238425"/>
    <lineage>
        <taxon>Archaea</taxon>
        <taxon>Methanobacteriati</taxon>
        <taxon>Methanobacteriota</taxon>
        <taxon>Stenosarchaea group</taxon>
        <taxon>Halobacteria</taxon>
        <taxon>Halobacteriales</taxon>
        <taxon>Haloferacaceae</taxon>
        <taxon>Haloquadratum</taxon>
    </lineage>
</organism>
<accession>U1NB59</accession>
<dbReference type="EMBL" id="KE356561">
    <property type="protein sequence ID" value="ERG93848.1"/>
    <property type="molecule type" value="Genomic_DNA"/>
</dbReference>